<keyword evidence="2" id="KW-1185">Reference proteome</keyword>
<dbReference type="EMBL" id="NKHZ01000081">
    <property type="protein sequence ID" value="PNS14939.1"/>
    <property type="molecule type" value="Genomic_DNA"/>
</dbReference>
<dbReference type="Proteomes" id="UP000243797">
    <property type="component" value="Unassembled WGS sequence"/>
</dbReference>
<evidence type="ECO:0000313" key="1">
    <source>
        <dbReference type="EMBL" id="PNS14939.1"/>
    </source>
</evidence>
<accession>A0A2K1QJ75</accession>
<protein>
    <submittedName>
        <fullName evidence="1">Uncharacterized protein</fullName>
    </submittedName>
</protein>
<evidence type="ECO:0000313" key="2">
    <source>
        <dbReference type="Proteomes" id="UP000243797"/>
    </source>
</evidence>
<comment type="caution">
    <text evidence="1">The sequence shown here is derived from an EMBL/GenBank/DDBJ whole genome shotgun (WGS) entry which is preliminary data.</text>
</comment>
<organism evidence="1 2">
    <name type="scientific">Sphaceloma murrayae</name>
    <dbReference type="NCBI Taxonomy" id="2082308"/>
    <lineage>
        <taxon>Eukaryota</taxon>
        <taxon>Fungi</taxon>
        <taxon>Dikarya</taxon>
        <taxon>Ascomycota</taxon>
        <taxon>Pezizomycotina</taxon>
        <taxon>Dothideomycetes</taxon>
        <taxon>Dothideomycetidae</taxon>
        <taxon>Myriangiales</taxon>
        <taxon>Elsinoaceae</taxon>
        <taxon>Sphaceloma</taxon>
    </lineage>
</organism>
<gene>
    <name evidence="1" type="ORF">CAC42_2168</name>
</gene>
<dbReference type="AlphaFoldDB" id="A0A2K1QJ75"/>
<dbReference type="InParanoid" id="A0A2K1QJ75"/>
<dbReference type="OrthoDB" id="3940891at2759"/>
<proteinExistence type="predicted"/>
<sequence>MATKTVSNDKDVFSDSRSTASTILPSYSQVSIQAPPSYHPRRIVPEALHVQTPQKRGDPISLKYDTGDELLLSSKKTSLRPSLFLHHGPDKTAPVVASSKVSTWPVQERFCFDDHEKLDIQAWILLLKSQDLSTCGFDLPVHQGGRRLVWYFGNARDRFRGEWTLRVIPSDGDGEGTRLCTFERPAKAAESLGIFRWHGEASCEEELAAIIALMVTYLRLKGDGRLAPVGIAGFAGEAALVAGAVLMGQ</sequence>
<reference evidence="1 2" key="1">
    <citation type="submission" date="2017-06" db="EMBL/GenBank/DDBJ databases">
        <title>Draft genome sequence of a variant of Elsinoe murrayae.</title>
        <authorList>
            <person name="Cheng Q."/>
        </authorList>
    </citation>
    <scope>NUCLEOTIDE SEQUENCE [LARGE SCALE GENOMIC DNA]</scope>
    <source>
        <strain evidence="1 2">CQ-2017a</strain>
    </source>
</reference>
<name>A0A2K1QJ75_9PEZI</name>